<evidence type="ECO:0000313" key="3">
    <source>
        <dbReference type="Proteomes" id="UP001150062"/>
    </source>
</evidence>
<dbReference type="Proteomes" id="UP001150062">
    <property type="component" value="Unassembled WGS sequence"/>
</dbReference>
<keyword evidence="3" id="KW-1185">Reference proteome</keyword>
<evidence type="ECO:0000256" key="1">
    <source>
        <dbReference type="SAM" id="SignalP"/>
    </source>
</evidence>
<evidence type="ECO:0000313" key="2">
    <source>
        <dbReference type="EMBL" id="KAJ6233213.1"/>
    </source>
</evidence>
<gene>
    <name evidence="2" type="ORF">M0813_30178</name>
</gene>
<feature type="signal peptide" evidence="1">
    <location>
        <begin position="1"/>
        <end position="25"/>
    </location>
</feature>
<keyword evidence="1" id="KW-0732">Signal</keyword>
<protein>
    <submittedName>
        <fullName evidence="2">Uncharacterized protein</fullName>
    </submittedName>
</protein>
<organism evidence="2 3">
    <name type="scientific">Anaeramoeba flamelloides</name>
    <dbReference type="NCBI Taxonomy" id="1746091"/>
    <lineage>
        <taxon>Eukaryota</taxon>
        <taxon>Metamonada</taxon>
        <taxon>Anaeramoebidae</taxon>
        <taxon>Anaeramoeba</taxon>
    </lineage>
</organism>
<comment type="caution">
    <text evidence="2">The sequence shown here is derived from an EMBL/GenBank/DDBJ whole genome shotgun (WGS) entry which is preliminary data.</text>
</comment>
<sequence>MAFALLAFFCCLVPMLCMMAAFMIAAPTWTYIEYSYQNQFQASECTVVNQFYSTENFSTKRCPETKNYVSDIRVDYQYDDQRFRNKSICNTGRVCRIAKGEKCKKQECFPKKRTNQECRKHIHPKLEDFYSKFSIGKTYDCSVYKKNPDYVTFEDSSHNLKWTILVWIPALYSAGSLNAKNHQIFPTTHHANFPRYTNWDLRETIQTKKTLTKKYKKKQYFVFNMDHVVPKTIRGDNLLLFMVGDLFKEKQQEPNKKQEKHSTPFL</sequence>
<accession>A0ABQ8XKP2</accession>
<dbReference type="EMBL" id="JAOAOG010000282">
    <property type="protein sequence ID" value="KAJ6233213.1"/>
    <property type="molecule type" value="Genomic_DNA"/>
</dbReference>
<feature type="chain" id="PRO_5045751318" evidence="1">
    <location>
        <begin position="26"/>
        <end position="266"/>
    </location>
</feature>
<reference evidence="2" key="1">
    <citation type="submission" date="2022-08" db="EMBL/GenBank/DDBJ databases">
        <title>Novel sulfate-reducing endosymbionts in the free-living metamonad Anaeramoeba.</title>
        <authorList>
            <person name="Jerlstrom-Hultqvist J."/>
            <person name="Cepicka I."/>
            <person name="Gallot-Lavallee L."/>
            <person name="Salas-Leiva D."/>
            <person name="Curtis B.A."/>
            <person name="Zahonova K."/>
            <person name="Pipaliya S."/>
            <person name="Dacks J."/>
            <person name="Roger A.J."/>
        </authorList>
    </citation>
    <scope>NUCLEOTIDE SEQUENCE</scope>
    <source>
        <strain evidence="2">Schooner1</strain>
    </source>
</reference>
<name>A0ABQ8XKP2_9EUKA</name>
<proteinExistence type="predicted"/>